<comment type="caution">
    <text evidence="1">The sequence shown here is derived from an EMBL/GenBank/DDBJ whole genome shotgun (WGS) entry which is preliminary data.</text>
</comment>
<organism evidence="1 2">
    <name type="scientific">Inconstantimicrobium mannanitabidum</name>
    <dbReference type="NCBI Taxonomy" id="1604901"/>
    <lineage>
        <taxon>Bacteria</taxon>
        <taxon>Bacillati</taxon>
        <taxon>Bacillota</taxon>
        <taxon>Clostridia</taxon>
        <taxon>Eubacteriales</taxon>
        <taxon>Clostridiaceae</taxon>
        <taxon>Inconstantimicrobium</taxon>
    </lineage>
</organism>
<name>A0ACB5RFP4_9CLOT</name>
<dbReference type="EMBL" id="BROD01000001">
    <property type="protein sequence ID" value="GKX67916.1"/>
    <property type="molecule type" value="Genomic_DNA"/>
</dbReference>
<gene>
    <name evidence="1" type="ORF">rsdtw13_31740</name>
</gene>
<reference evidence="1" key="1">
    <citation type="journal article" date="2025" name="Int. J. Syst. Evol. Microbiol.">
        <title>Inconstantimicrobium mannanitabidum sp. nov., a novel member of the family Clostridiaceae isolated from anoxic soil under the treatment of reductive soil disinfestation.</title>
        <authorList>
            <person name="Ueki A."/>
            <person name="Tonouchi A."/>
            <person name="Honma S."/>
            <person name="Kaku N."/>
            <person name="Ueki K."/>
        </authorList>
    </citation>
    <scope>NUCLEOTIDE SEQUENCE</scope>
    <source>
        <strain evidence="1">TW13</strain>
    </source>
</reference>
<proteinExistence type="predicted"/>
<dbReference type="Proteomes" id="UP001058074">
    <property type="component" value="Unassembled WGS sequence"/>
</dbReference>
<keyword evidence="2" id="KW-1185">Reference proteome</keyword>
<evidence type="ECO:0000313" key="1">
    <source>
        <dbReference type="EMBL" id="GKX67916.1"/>
    </source>
</evidence>
<accession>A0ACB5RFP4</accession>
<protein>
    <submittedName>
        <fullName evidence="1">Firmicu-CTERM sorting domain-containing protein</fullName>
    </submittedName>
</protein>
<sequence length="209" mass="23490">MGIVVKRILVRGFTILPKGASTLRMPIKIDGYYDDWLDKPISYLHYGNKNYSNKVSMLIDDNYVYLYIKMNDAAYTKFNGYNYNFRYEGNQTSFLIEGGDNIGVGRYQLRVRNQDGWTIVKDSNAYITRYSLASTAGFKSDEAEIQIPIAAIQKNANGNSISFNSPNLGPQWVTAVGTSTAPFLGIGISILIALGGYLFFKKKRKQIKS</sequence>
<evidence type="ECO:0000313" key="2">
    <source>
        <dbReference type="Proteomes" id="UP001058074"/>
    </source>
</evidence>